<feature type="domain" description="RNase H type-1" evidence="1">
    <location>
        <begin position="172"/>
        <end position="233"/>
    </location>
</feature>
<dbReference type="Pfam" id="PF13456">
    <property type="entry name" value="RVT_3"/>
    <property type="match status" value="1"/>
</dbReference>
<dbReference type="EMBL" id="JABEZW010000012">
    <property type="protein sequence ID" value="MBA0781641.1"/>
    <property type="molecule type" value="Genomic_DNA"/>
</dbReference>
<dbReference type="InterPro" id="IPR036397">
    <property type="entry name" value="RNaseH_sf"/>
</dbReference>
<dbReference type="InterPro" id="IPR053151">
    <property type="entry name" value="RNase_H-like"/>
</dbReference>
<reference evidence="2 3" key="1">
    <citation type="journal article" date="2019" name="Genome Biol. Evol.">
        <title>Insights into the evolution of the New World diploid cottons (Gossypium, subgenus Houzingenia) based on genome sequencing.</title>
        <authorList>
            <person name="Grover C.E."/>
            <person name="Arick M.A. 2nd"/>
            <person name="Thrash A."/>
            <person name="Conover J.L."/>
            <person name="Sanders W.S."/>
            <person name="Peterson D.G."/>
            <person name="Frelichowski J.E."/>
            <person name="Scheffler J.A."/>
            <person name="Scheffler B.E."/>
            <person name="Wendel J.F."/>
        </authorList>
    </citation>
    <scope>NUCLEOTIDE SEQUENCE [LARGE SCALE GENOMIC DNA]</scope>
    <source>
        <strain evidence="2">8</strain>
        <tissue evidence="2">Leaf</tissue>
    </source>
</reference>
<organism evidence="2 3">
    <name type="scientific">Gossypium trilobum</name>
    <dbReference type="NCBI Taxonomy" id="34281"/>
    <lineage>
        <taxon>Eukaryota</taxon>
        <taxon>Viridiplantae</taxon>
        <taxon>Streptophyta</taxon>
        <taxon>Embryophyta</taxon>
        <taxon>Tracheophyta</taxon>
        <taxon>Spermatophyta</taxon>
        <taxon>Magnoliopsida</taxon>
        <taxon>eudicotyledons</taxon>
        <taxon>Gunneridae</taxon>
        <taxon>Pentapetalae</taxon>
        <taxon>rosids</taxon>
        <taxon>malvids</taxon>
        <taxon>Malvales</taxon>
        <taxon>Malvaceae</taxon>
        <taxon>Malvoideae</taxon>
        <taxon>Gossypium</taxon>
    </lineage>
</organism>
<gene>
    <name evidence="2" type="ORF">Gotri_002546</name>
</gene>
<comment type="caution">
    <text evidence="2">The sequence shown here is derived from an EMBL/GenBank/DDBJ whole genome shotgun (WGS) entry which is preliminary data.</text>
</comment>
<dbReference type="CDD" id="cd06222">
    <property type="entry name" value="RNase_H_like"/>
    <property type="match status" value="1"/>
</dbReference>
<dbReference type="InterPro" id="IPR012337">
    <property type="entry name" value="RNaseH-like_sf"/>
</dbReference>
<keyword evidence="3" id="KW-1185">Reference proteome</keyword>
<dbReference type="PANTHER" id="PTHR47723:SF19">
    <property type="entry name" value="POLYNUCLEOTIDYL TRANSFERASE, RIBONUCLEASE H-LIKE SUPERFAMILY PROTEIN"/>
    <property type="match status" value="1"/>
</dbReference>
<accession>A0A7J9F8W1</accession>
<dbReference type="GO" id="GO:0004523">
    <property type="term" value="F:RNA-DNA hybrid ribonuclease activity"/>
    <property type="evidence" value="ECO:0007669"/>
    <property type="project" value="InterPro"/>
</dbReference>
<dbReference type="SUPFAM" id="SSF53098">
    <property type="entry name" value="Ribonuclease H-like"/>
    <property type="match status" value="1"/>
</dbReference>
<sequence>MSMVGNLSQILLAFPKLELVVTKLIQSLQVLVFSARIEWKSPVILGVPLGYFNTILAFNDKRRGQVIRKRCSSFGEFMDSSRIHDLGFKGDHFTWQRGGVSKRLNRAIRNKRLLADVKRVRWVLGHSSACGVCGHISEDVLHVLRDCPVAADILKLLIPIDRLNRLEDDSVAAREVVRDRNRECIIGYKRFLGRCSVFEAELWGLLDGLNILIDRGLDNVMIQTDSLEVVGGIQYDSN</sequence>
<dbReference type="InterPro" id="IPR044730">
    <property type="entry name" value="RNase_H-like_dom_plant"/>
</dbReference>
<protein>
    <recommendedName>
        <fullName evidence="1">RNase H type-1 domain-containing protein</fullName>
    </recommendedName>
</protein>
<proteinExistence type="predicted"/>
<evidence type="ECO:0000313" key="3">
    <source>
        <dbReference type="Proteomes" id="UP000593568"/>
    </source>
</evidence>
<dbReference type="InterPro" id="IPR002156">
    <property type="entry name" value="RNaseH_domain"/>
</dbReference>
<dbReference type="GO" id="GO:0003676">
    <property type="term" value="F:nucleic acid binding"/>
    <property type="evidence" value="ECO:0007669"/>
    <property type="project" value="InterPro"/>
</dbReference>
<dbReference type="AlphaFoldDB" id="A0A7J9F8W1"/>
<dbReference type="PANTHER" id="PTHR47723">
    <property type="entry name" value="OS05G0353850 PROTEIN"/>
    <property type="match status" value="1"/>
</dbReference>
<evidence type="ECO:0000313" key="2">
    <source>
        <dbReference type="EMBL" id="MBA0781641.1"/>
    </source>
</evidence>
<dbReference type="Proteomes" id="UP000593568">
    <property type="component" value="Unassembled WGS sequence"/>
</dbReference>
<evidence type="ECO:0000259" key="1">
    <source>
        <dbReference type="Pfam" id="PF13456"/>
    </source>
</evidence>
<name>A0A7J9F8W1_9ROSI</name>
<dbReference type="Gene3D" id="3.30.420.10">
    <property type="entry name" value="Ribonuclease H-like superfamily/Ribonuclease H"/>
    <property type="match status" value="1"/>
</dbReference>